<dbReference type="PANTHER" id="PTHR24221:SF654">
    <property type="entry name" value="ATP-BINDING CASSETTE SUB-FAMILY B MEMBER 6"/>
    <property type="match status" value="1"/>
</dbReference>
<keyword evidence="11" id="KW-1185">Reference proteome</keyword>
<dbReference type="InterPro" id="IPR003593">
    <property type="entry name" value="AAA+_ATPase"/>
</dbReference>
<dbReference type="PROSITE" id="PS00211">
    <property type="entry name" value="ABC_TRANSPORTER_1"/>
    <property type="match status" value="1"/>
</dbReference>
<comment type="subcellular location">
    <subcellularLocation>
        <location evidence="1">Cell membrane</location>
        <topology evidence="1">Multi-pass membrane protein</topology>
    </subcellularLocation>
</comment>
<evidence type="ECO:0000256" key="3">
    <source>
        <dbReference type="ARBA" id="ARBA00022741"/>
    </source>
</evidence>
<evidence type="ECO:0000256" key="4">
    <source>
        <dbReference type="ARBA" id="ARBA00022840"/>
    </source>
</evidence>
<comment type="caution">
    <text evidence="10">The sequence shown here is derived from an EMBL/GenBank/DDBJ whole genome shotgun (WGS) entry which is preliminary data.</text>
</comment>
<dbReference type="Pfam" id="PF00005">
    <property type="entry name" value="ABC_tran"/>
    <property type="match status" value="1"/>
</dbReference>
<dbReference type="RefSeq" id="WP_179758121.1">
    <property type="nucleotide sequence ID" value="NZ_JACCBU010000001.1"/>
</dbReference>
<dbReference type="SUPFAM" id="SSF52540">
    <property type="entry name" value="P-loop containing nucleoside triphosphate hydrolases"/>
    <property type="match status" value="1"/>
</dbReference>
<dbReference type="GO" id="GO:0140359">
    <property type="term" value="F:ABC-type transporter activity"/>
    <property type="evidence" value="ECO:0007669"/>
    <property type="project" value="InterPro"/>
</dbReference>
<evidence type="ECO:0000256" key="1">
    <source>
        <dbReference type="ARBA" id="ARBA00004651"/>
    </source>
</evidence>
<evidence type="ECO:0000256" key="7">
    <source>
        <dbReference type="SAM" id="Phobius"/>
    </source>
</evidence>
<feature type="domain" description="ABC transporter" evidence="8">
    <location>
        <begin position="340"/>
        <end position="586"/>
    </location>
</feature>
<protein>
    <submittedName>
        <fullName evidence="10">ATP-binding cassette subfamily B protein</fullName>
    </submittedName>
</protein>
<proteinExistence type="predicted"/>
<evidence type="ECO:0000259" key="8">
    <source>
        <dbReference type="PROSITE" id="PS50893"/>
    </source>
</evidence>
<evidence type="ECO:0000256" key="5">
    <source>
        <dbReference type="ARBA" id="ARBA00022989"/>
    </source>
</evidence>
<dbReference type="InterPro" id="IPR039421">
    <property type="entry name" value="Type_1_exporter"/>
</dbReference>
<dbReference type="InterPro" id="IPR017871">
    <property type="entry name" value="ABC_transporter-like_CS"/>
</dbReference>
<reference evidence="10 11" key="1">
    <citation type="submission" date="2020-07" db="EMBL/GenBank/DDBJ databases">
        <title>Sequencing the genomes of 1000 actinobacteria strains.</title>
        <authorList>
            <person name="Klenk H.-P."/>
        </authorList>
    </citation>
    <scope>NUCLEOTIDE SEQUENCE [LARGE SCALE GENOMIC DNA]</scope>
    <source>
        <strain evidence="10 11">DSM 22083</strain>
    </source>
</reference>
<dbReference type="PANTHER" id="PTHR24221">
    <property type="entry name" value="ATP-BINDING CASSETTE SUB-FAMILY B"/>
    <property type="match status" value="1"/>
</dbReference>
<feature type="transmembrane region" description="Helical" evidence="7">
    <location>
        <begin position="244"/>
        <end position="266"/>
    </location>
</feature>
<evidence type="ECO:0000313" key="10">
    <source>
        <dbReference type="EMBL" id="NYE75649.1"/>
    </source>
</evidence>
<feature type="transmembrane region" description="Helical" evidence="7">
    <location>
        <begin position="55"/>
        <end position="79"/>
    </location>
</feature>
<sequence>MRSLVRALRLLVSTSIRVAPVASLGCLAEPVGVLVALLQPWSLSLFIAGAAAANLQWMITAASVFVAQVALTRVLFMIGMSSRINQMERVGATFAAEIARITATIPTVDHLDDPRYLDQLQLLRERSGAVGLAINTMLNQLSSVVGVVGVLALAASADPRMLLVALAGVPTVLAGPIAARWRGRAEEASAEPGRLARALLRLGLDPEHYGEVRVFRLADGLRSRLRVASRAWRRPMVALARREAGLTTVVQVIFFGVAAIVLGLLVQDTLTGRGNLGDLTLALLLVTRLQGVSGQLRSVISEVADMTRTAGRYLWLLDAADEIAAEHPGRAEPPADPGRLVLNGVGYRYPGADRVALTGVDLDLAPGTVLAVVGENGAGKSTLVELITGLRTPSSGTIMVGGVALAELDLAAWRIRIGGAFQDHVRFELIVSEAVGIGDLPQRDDHRAVRAALVAGAAEQVVDALPAGPATQLGSAWPGGVDLSGGQWQRIAIARGLMRPAPLIRVLDEPTAALDAITEHQLFDRYAAAARAGRNTGTITILVTHRFSTVASADVIAVLDHGRLIEYGSHADLLAAGGHYAHLYELQARGYRP</sequence>
<dbReference type="GO" id="GO:0005886">
    <property type="term" value="C:plasma membrane"/>
    <property type="evidence" value="ECO:0007669"/>
    <property type="project" value="UniProtKB-SubCell"/>
</dbReference>
<dbReference type="SMART" id="SM00382">
    <property type="entry name" value="AAA"/>
    <property type="match status" value="1"/>
</dbReference>
<dbReference type="GO" id="GO:0016887">
    <property type="term" value="F:ATP hydrolysis activity"/>
    <property type="evidence" value="ECO:0007669"/>
    <property type="project" value="InterPro"/>
</dbReference>
<dbReference type="EMBL" id="JACCBU010000001">
    <property type="protein sequence ID" value="NYE75649.1"/>
    <property type="molecule type" value="Genomic_DNA"/>
</dbReference>
<keyword evidence="6 7" id="KW-0472">Membrane</keyword>
<name>A0A7Y9IG77_9ACTN</name>
<evidence type="ECO:0000259" key="9">
    <source>
        <dbReference type="PROSITE" id="PS50929"/>
    </source>
</evidence>
<evidence type="ECO:0000313" key="11">
    <source>
        <dbReference type="Proteomes" id="UP000569914"/>
    </source>
</evidence>
<evidence type="ECO:0000256" key="6">
    <source>
        <dbReference type="ARBA" id="ARBA00023136"/>
    </source>
</evidence>
<keyword evidence="2 7" id="KW-0812">Transmembrane</keyword>
<dbReference type="AlphaFoldDB" id="A0A7Y9IG77"/>
<dbReference type="PROSITE" id="PS50893">
    <property type="entry name" value="ABC_TRANSPORTER_2"/>
    <property type="match status" value="1"/>
</dbReference>
<dbReference type="InterPro" id="IPR003439">
    <property type="entry name" value="ABC_transporter-like_ATP-bd"/>
</dbReference>
<keyword evidence="4 10" id="KW-0067">ATP-binding</keyword>
<evidence type="ECO:0000256" key="2">
    <source>
        <dbReference type="ARBA" id="ARBA00022692"/>
    </source>
</evidence>
<dbReference type="GO" id="GO:0005524">
    <property type="term" value="F:ATP binding"/>
    <property type="evidence" value="ECO:0007669"/>
    <property type="project" value="UniProtKB-KW"/>
</dbReference>
<accession>A0A7Y9IG77</accession>
<dbReference type="InterPro" id="IPR036640">
    <property type="entry name" value="ABC1_TM_sf"/>
</dbReference>
<keyword evidence="5 7" id="KW-1133">Transmembrane helix</keyword>
<dbReference type="Gene3D" id="1.20.1560.10">
    <property type="entry name" value="ABC transporter type 1, transmembrane domain"/>
    <property type="match status" value="1"/>
</dbReference>
<keyword evidence="3" id="KW-0547">Nucleotide-binding</keyword>
<gene>
    <name evidence="10" type="ORF">BKA15_006978</name>
</gene>
<feature type="domain" description="ABC transmembrane type-1" evidence="9">
    <location>
        <begin position="141"/>
        <end position="305"/>
    </location>
</feature>
<organism evidence="10 11">
    <name type="scientific">Microlunatus parietis</name>
    <dbReference type="NCBI Taxonomy" id="682979"/>
    <lineage>
        <taxon>Bacteria</taxon>
        <taxon>Bacillati</taxon>
        <taxon>Actinomycetota</taxon>
        <taxon>Actinomycetes</taxon>
        <taxon>Propionibacteriales</taxon>
        <taxon>Propionibacteriaceae</taxon>
        <taxon>Microlunatus</taxon>
    </lineage>
</organism>
<feature type="transmembrane region" description="Helical" evidence="7">
    <location>
        <begin position="21"/>
        <end position="43"/>
    </location>
</feature>
<dbReference type="InterPro" id="IPR011527">
    <property type="entry name" value="ABC1_TM_dom"/>
</dbReference>
<dbReference type="InterPro" id="IPR027417">
    <property type="entry name" value="P-loop_NTPase"/>
</dbReference>
<dbReference type="Gene3D" id="3.40.50.300">
    <property type="entry name" value="P-loop containing nucleotide triphosphate hydrolases"/>
    <property type="match status" value="1"/>
</dbReference>
<dbReference type="PROSITE" id="PS50929">
    <property type="entry name" value="ABC_TM1F"/>
    <property type="match status" value="1"/>
</dbReference>
<dbReference type="SUPFAM" id="SSF90123">
    <property type="entry name" value="ABC transporter transmembrane region"/>
    <property type="match status" value="1"/>
</dbReference>
<dbReference type="GO" id="GO:0034040">
    <property type="term" value="F:ATPase-coupled lipid transmembrane transporter activity"/>
    <property type="evidence" value="ECO:0007669"/>
    <property type="project" value="TreeGrafter"/>
</dbReference>
<dbReference type="Proteomes" id="UP000569914">
    <property type="component" value="Unassembled WGS sequence"/>
</dbReference>